<dbReference type="InterPro" id="IPR000421">
    <property type="entry name" value="FA58C"/>
</dbReference>
<dbReference type="SUPFAM" id="SSF49785">
    <property type="entry name" value="Galactose-binding domain-like"/>
    <property type="match status" value="1"/>
</dbReference>
<dbReference type="InterPro" id="IPR008979">
    <property type="entry name" value="Galactose-bd-like_sf"/>
</dbReference>
<evidence type="ECO:0000256" key="1">
    <source>
        <dbReference type="SAM" id="Coils"/>
    </source>
</evidence>
<dbReference type="EMBL" id="VGJX01000718">
    <property type="protein sequence ID" value="MBM3275780.1"/>
    <property type="molecule type" value="Genomic_DNA"/>
</dbReference>
<organism evidence="4 5">
    <name type="scientific">Candidatus Tanganyikabacteria bacterium</name>
    <dbReference type="NCBI Taxonomy" id="2961651"/>
    <lineage>
        <taxon>Bacteria</taxon>
        <taxon>Bacillati</taxon>
        <taxon>Candidatus Sericytochromatia</taxon>
        <taxon>Candidatus Tanganyikabacteria</taxon>
    </lineage>
</organism>
<keyword evidence="2" id="KW-1133">Transmembrane helix</keyword>
<dbReference type="AlphaFoldDB" id="A0A938BP28"/>
<keyword evidence="2" id="KW-0472">Membrane</keyword>
<dbReference type="Gene3D" id="2.60.120.260">
    <property type="entry name" value="Galactose-binding domain-like"/>
    <property type="match status" value="1"/>
</dbReference>
<dbReference type="Pfam" id="PF00754">
    <property type="entry name" value="F5_F8_type_C"/>
    <property type="match status" value="1"/>
</dbReference>
<accession>A0A938BP28</accession>
<name>A0A938BP28_9BACT</name>
<evidence type="ECO:0000313" key="5">
    <source>
        <dbReference type="Proteomes" id="UP000703893"/>
    </source>
</evidence>
<protein>
    <submittedName>
        <fullName evidence="4">Discoidin domain-containing protein</fullName>
    </submittedName>
</protein>
<evidence type="ECO:0000256" key="2">
    <source>
        <dbReference type="SAM" id="Phobius"/>
    </source>
</evidence>
<feature type="non-terminal residue" evidence="4">
    <location>
        <position position="1"/>
    </location>
</feature>
<proteinExistence type="predicted"/>
<feature type="coiled-coil region" evidence="1">
    <location>
        <begin position="12"/>
        <end position="81"/>
    </location>
</feature>
<keyword evidence="2" id="KW-0812">Transmembrane</keyword>
<sequence length="427" mass="47173">SLRRLRARRLLLRDLRARFRACLEDVEEALARLDARETDAKVAPLAPPIPGSKPSTAQAEFVALREDVRNVEDNLLHAETEWRTGLFDHVEVRLSHLEAQLETIGGAIGRFEQYLADVRPEVPEEAAKAALAEAASEARETWEKLEPDIRVRIERELPRLLSKARADFDRIGAWAQRRLASAEEALRDSRDALDAGALERADRLSRKARGIAGGIVRFVDLGIVPELPPRSRNPIRRLSAMIRDARLAPVATVGWIAAAMVFSAWLTHLAASRVGRQDTKVLTTSGNLALNRPTRASHELDAGHSANKAVDGNLQTGWISGASLTDDQALIIDLQQRYLVGKVLVLPQAAPRGRCSWEVDFSDDLLDWVRTGKASADCAQSGSRWGITEASPGSNARYVRIRPISWGRSGVSILEIRVFSPSQLEKD</sequence>
<dbReference type="Proteomes" id="UP000703893">
    <property type="component" value="Unassembled WGS sequence"/>
</dbReference>
<gene>
    <name evidence="4" type="ORF">FJZ00_11545</name>
</gene>
<evidence type="ECO:0000259" key="3">
    <source>
        <dbReference type="PROSITE" id="PS50022"/>
    </source>
</evidence>
<feature type="transmembrane region" description="Helical" evidence="2">
    <location>
        <begin position="247"/>
        <end position="266"/>
    </location>
</feature>
<keyword evidence="1" id="KW-0175">Coiled coil</keyword>
<comment type="caution">
    <text evidence="4">The sequence shown here is derived from an EMBL/GenBank/DDBJ whole genome shotgun (WGS) entry which is preliminary data.</text>
</comment>
<evidence type="ECO:0000313" key="4">
    <source>
        <dbReference type="EMBL" id="MBM3275780.1"/>
    </source>
</evidence>
<dbReference type="PROSITE" id="PS50022">
    <property type="entry name" value="FA58C_3"/>
    <property type="match status" value="1"/>
</dbReference>
<reference evidence="4 5" key="1">
    <citation type="submission" date="2019-03" db="EMBL/GenBank/DDBJ databases">
        <title>Lake Tanganyika Metagenome-Assembled Genomes (MAGs).</title>
        <authorList>
            <person name="Tran P."/>
        </authorList>
    </citation>
    <scope>NUCLEOTIDE SEQUENCE [LARGE SCALE GENOMIC DNA]</scope>
    <source>
        <strain evidence="4">K_DeepCast_65m_m2_236</strain>
    </source>
</reference>
<feature type="domain" description="F5/8 type C" evidence="3">
    <location>
        <begin position="269"/>
        <end position="421"/>
    </location>
</feature>